<dbReference type="SUPFAM" id="SSF55811">
    <property type="entry name" value="Nudix"/>
    <property type="match status" value="1"/>
</dbReference>
<dbReference type="InterPro" id="IPR015797">
    <property type="entry name" value="NUDIX_hydrolase-like_dom_sf"/>
</dbReference>
<dbReference type="PROSITE" id="PS51462">
    <property type="entry name" value="NUDIX"/>
    <property type="match status" value="1"/>
</dbReference>
<dbReference type="InterPro" id="IPR020476">
    <property type="entry name" value="Nudix_hydrolase"/>
</dbReference>
<accession>A0ABV2YAM2</accession>
<dbReference type="InterPro" id="IPR020084">
    <property type="entry name" value="NUDIX_hydrolase_CS"/>
</dbReference>
<dbReference type="PROSITE" id="PS00893">
    <property type="entry name" value="NUDIX_BOX"/>
    <property type="match status" value="1"/>
</dbReference>
<name>A0ABV2YAM2_9ACTN</name>
<evidence type="ECO:0000256" key="4">
    <source>
        <dbReference type="RuleBase" id="RU003476"/>
    </source>
</evidence>
<evidence type="ECO:0000259" key="5">
    <source>
        <dbReference type="PROSITE" id="PS51462"/>
    </source>
</evidence>
<dbReference type="PANTHER" id="PTHR43046">
    <property type="entry name" value="GDP-MANNOSE MANNOSYL HYDROLASE"/>
    <property type="match status" value="1"/>
</dbReference>
<evidence type="ECO:0000256" key="1">
    <source>
        <dbReference type="ARBA" id="ARBA00001946"/>
    </source>
</evidence>
<feature type="domain" description="Nudix hydrolase" evidence="5">
    <location>
        <begin position="46"/>
        <end position="175"/>
    </location>
</feature>
<reference evidence="6 7" key="1">
    <citation type="submission" date="2024-06" db="EMBL/GenBank/DDBJ databases">
        <title>The Natural Products Discovery Center: Release of the First 8490 Sequenced Strains for Exploring Actinobacteria Biosynthetic Diversity.</title>
        <authorList>
            <person name="Kalkreuter E."/>
            <person name="Kautsar S.A."/>
            <person name="Yang D."/>
            <person name="Bader C.D."/>
            <person name="Teijaro C.N."/>
            <person name="Fluegel L."/>
            <person name="Davis C.M."/>
            <person name="Simpson J.R."/>
            <person name="Lauterbach L."/>
            <person name="Steele A.D."/>
            <person name="Gui C."/>
            <person name="Meng S."/>
            <person name="Li G."/>
            <person name="Viehrig K."/>
            <person name="Ye F."/>
            <person name="Su P."/>
            <person name="Kiefer A.F."/>
            <person name="Nichols A."/>
            <person name="Cepeda A.J."/>
            <person name="Yan W."/>
            <person name="Fan B."/>
            <person name="Jiang Y."/>
            <person name="Adhikari A."/>
            <person name="Zheng C.-J."/>
            <person name="Schuster L."/>
            <person name="Cowan T.M."/>
            <person name="Smanski M.J."/>
            <person name="Chevrette M.G."/>
            <person name="De Carvalho L.P.S."/>
            <person name="Shen B."/>
        </authorList>
    </citation>
    <scope>NUCLEOTIDE SEQUENCE [LARGE SCALE GENOMIC DNA]</scope>
    <source>
        <strain evidence="6 7">NPDC038104</strain>
    </source>
</reference>
<dbReference type="PANTHER" id="PTHR43046:SF14">
    <property type="entry name" value="MUTT_NUDIX FAMILY PROTEIN"/>
    <property type="match status" value="1"/>
</dbReference>
<comment type="caution">
    <text evidence="6">The sequence shown here is derived from an EMBL/GenBank/DDBJ whole genome shotgun (WGS) entry which is preliminary data.</text>
</comment>
<evidence type="ECO:0000256" key="2">
    <source>
        <dbReference type="ARBA" id="ARBA00005582"/>
    </source>
</evidence>
<protein>
    <submittedName>
        <fullName evidence="6">NUDIX domain-containing protein</fullName>
    </submittedName>
</protein>
<evidence type="ECO:0000256" key="3">
    <source>
        <dbReference type="ARBA" id="ARBA00022801"/>
    </source>
</evidence>
<dbReference type="InterPro" id="IPR000086">
    <property type="entry name" value="NUDIX_hydrolase_dom"/>
</dbReference>
<evidence type="ECO:0000313" key="6">
    <source>
        <dbReference type="EMBL" id="MEU3552776.1"/>
    </source>
</evidence>
<comment type="similarity">
    <text evidence="2 4">Belongs to the Nudix hydrolase family.</text>
</comment>
<sequence length="181" mass="19958">MDARKRRGVVGERAVGAAVVDAGRAVAEFDDARAWLAAAAQTPEVMEPLGAEVWVFDEALTRVLLVRHPWRGWVPPGGRVEPDETPREGAFRELLEETGLRVEPLPDPAAVAVRSYHPDHSPTLGLSYAAIADVTAPLLPEPGQPAAWKRLDEAWDSCFPDDLPRIRRHAERLAADRDTHR</sequence>
<proteinExistence type="inferred from homology"/>
<gene>
    <name evidence="6" type="ORF">AB0E65_00840</name>
</gene>
<organism evidence="6 7">
    <name type="scientific">Streptomyces fragilis</name>
    <dbReference type="NCBI Taxonomy" id="67301"/>
    <lineage>
        <taxon>Bacteria</taxon>
        <taxon>Bacillati</taxon>
        <taxon>Actinomycetota</taxon>
        <taxon>Actinomycetes</taxon>
        <taxon>Kitasatosporales</taxon>
        <taxon>Streptomycetaceae</taxon>
        <taxon>Streptomyces</taxon>
    </lineage>
</organism>
<dbReference type="EMBL" id="JBEZUR010000001">
    <property type="protein sequence ID" value="MEU3552776.1"/>
    <property type="molecule type" value="Genomic_DNA"/>
</dbReference>
<dbReference type="PRINTS" id="PR00502">
    <property type="entry name" value="NUDIXFAMILY"/>
</dbReference>
<dbReference type="Pfam" id="PF00293">
    <property type="entry name" value="NUDIX"/>
    <property type="match status" value="1"/>
</dbReference>
<keyword evidence="7" id="KW-1185">Reference proteome</keyword>
<comment type="cofactor">
    <cofactor evidence="1">
        <name>Mg(2+)</name>
        <dbReference type="ChEBI" id="CHEBI:18420"/>
    </cofactor>
</comment>
<keyword evidence="3 4" id="KW-0378">Hydrolase</keyword>
<evidence type="ECO:0000313" key="7">
    <source>
        <dbReference type="Proteomes" id="UP001550850"/>
    </source>
</evidence>
<dbReference type="RefSeq" id="WP_108953729.1">
    <property type="nucleotide sequence ID" value="NZ_BEVZ01000003.1"/>
</dbReference>
<dbReference type="Gene3D" id="3.90.79.10">
    <property type="entry name" value="Nucleoside Triphosphate Pyrophosphohydrolase"/>
    <property type="match status" value="1"/>
</dbReference>
<dbReference type="Proteomes" id="UP001550850">
    <property type="component" value="Unassembled WGS sequence"/>
</dbReference>